<comment type="caution">
    <text evidence="3">The sequence shown here is derived from an EMBL/GenBank/DDBJ whole genome shotgun (WGS) entry which is preliminary data.</text>
</comment>
<dbReference type="PROSITE" id="PS50060">
    <property type="entry name" value="MAM_2"/>
    <property type="match status" value="1"/>
</dbReference>
<feature type="signal peptide" evidence="1">
    <location>
        <begin position="1"/>
        <end position="28"/>
    </location>
</feature>
<dbReference type="EMBL" id="BPLR01000607">
    <property type="protein sequence ID" value="GIY96002.1"/>
    <property type="molecule type" value="Genomic_DNA"/>
</dbReference>
<dbReference type="GO" id="GO:0016020">
    <property type="term" value="C:membrane"/>
    <property type="evidence" value="ECO:0007669"/>
    <property type="project" value="InterPro"/>
</dbReference>
<keyword evidence="1" id="KW-0732">Signal</keyword>
<keyword evidence="4" id="KW-1185">Reference proteome</keyword>
<organism evidence="3 4">
    <name type="scientific">Caerostris extrusa</name>
    <name type="common">Bark spider</name>
    <name type="synonym">Caerostris bankana</name>
    <dbReference type="NCBI Taxonomy" id="172846"/>
    <lineage>
        <taxon>Eukaryota</taxon>
        <taxon>Metazoa</taxon>
        <taxon>Ecdysozoa</taxon>
        <taxon>Arthropoda</taxon>
        <taxon>Chelicerata</taxon>
        <taxon>Arachnida</taxon>
        <taxon>Araneae</taxon>
        <taxon>Araneomorphae</taxon>
        <taxon>Entelegynae</taxon>
        <taxon>Araneoidea</taxon>
        <taxon>Araneidae</taxon>
        <taxon>Caerostris</taxon>
    </lineage>
</organism>
<dbReference type="InterPro" id="IPR013320">
    <property type="entry name" value="ConA-like_dom_sf"/>
</dbReference>
<sequence length="195" mass="22121">MINCLASVKLTALLICFQFVLLIHGWKGASVNSELLFSCSFSRDSCRMFNRPDSRALWRREYLSIGGRNGPAMVVRGNDANNNFARLQTPNLSTNDAKTGCVRFQYFIKGRKPASLSVIKQGFVTKYIFANGHKTEDHWETAEVEVEFLGDKVMFYFEADTKVQEYGDSLVAFTDLTISTHIPVNKNEILNKLIY</sequence>
<evidence type="ECO:0000259" key="2">
    <source>
        <dbReference type="PROSITE" id="PS50060"/>
    </source>
</evidence>
<evidence type="ECO:0000313" key="3">
    <source>
        <dbReference type="EMBL" id="GIY96002.1"/>
    </source>
</evidence>
<reference evidence="3 4" key="1">
    <citation type="submission" date="2021-06" db="EMBL/GenBank/DDBJ databases">
        <title>Caerostris extrusa draft genome.</title>
        <authorList>
            <person name="Kono N."/>
            <person name="Arakawa K."/>
        </authorList>
    </citation>
    <scope>NUCLEOTIDE SEQUENCE [LARGE SCALE GENOMIC DNA]</scope>
</reference>
<gene>
    <name evidence="3" type="ORF">CEXT_404491</name>
</gene>
<feature type="chain" id="PRO_5043528730" evidence="1">
    <location>
        <begin position="29"/>
        <end position="195"/>
    </location>
</feature>
<dbReference type="Proteomes" id="UP001054945">
    <property type="component" value="Unassembled WGS sequence"/>
</dbReference>
<feature type="domain" description="MAM" evidence="2">
    <location>
        <begin position="37"/>
        <end position="186"/>
    </location>
</feature>
<dbReference type="InterPro" id="IPR000998">
    <property type="entry name" value="MAM_dom"/>
</dbReference>
<dbReference type="Pfam" id="PF00629">
    <property type="entry name" value="MAM"/>
    <property type="match status" value="1"/>
</dbReference>
<protein>
    <submittedName>
        <fullName evidence="3">MAM domain-containing protein</fullName>
    </submittedName>
</protein>
<evidence type="ECO:0000313" key="4">
    <source>
        <dbReference type="Proteomes" id="UP001054945"/>
    </source>
</evidence>
<name>A0AAV4XMY1_CAEEX</name>
<accession>A0AAV4XMY1</accession>
<proteinExistence type="predicted"/>
<dbReference type="Gene3D" id="2.60.120.200">
    <property type="match status" value="1"/>
</dbReference>
<dbReference type="AlphaFoldDB" id="A0AAV4XMY1"/>
<evidence type="ECO:0000256" key="1">
    <source>
        <dbReference type="SAM" id="SignalP"/>
    </source>
</evidence>
<dbReference type="SUPFAM" id="SSF49899">
    <property type="entry name" value="Concanavalin A-like lectins/glucanases"/>
    <property type="match status" value="1"/>
</dbReference>